<gene>
    <name evidence="2" type="ORF">EV193_109121</name>
</gene>
<dbReference type="AlphaFoldDB" id="A0A4Q7KIC3"/>
<dbReference type="RefSeq" id="WP_242613624.1">
    <property type="nucleotide sequence ID" value="NZ_SGWQ01000009.1"/>
</dbReference>
<name>A0A4Q7KIC3_9PSEU</name>
<sequence>MSSEELGPAAEPERMSLDLVEPGMAKRRAWAGLVVAVLLGGALGGLFGLIFGRDTGLIVALVVAGLILLLSWGTARRSVWLQGTVVSARAFGMKAVDLRTVEQLELIVTDMRGARTVGMLVSGPPKGRAVNVSLATYAGTGGRELGILVLRRLADVLAASENTAGLVFSQLLVAQLRAEARGEAPPDRPLYQLASLAPAGRLAQRLRIDAVTKFVSALD</sequence>
<protein>
    <submittedName>
        <fullName evidence="2">Uncharacterized protein</fullName>
    </submittedName>
</protein>
<dbReference type="Proteomes" id="UP000294257">
    <property type="component" value="Unassembled WGS sequence"/>
</dbReference>
<keyword evidence="3" id="KW-1185">Reference proteome</keyword>
<accession>A0A4Q7KIC3</accession>
<keyword evidence="1" id="KW-0472">Membrane</keyword>
<keyword evidence="1" id="KW-1133">Transmembrane helix</keyword>
<evidence type="ECO:0000256" key="1">
    <source>
        <dbReference type="SAM" id="Phobius"/>
    </source>
</evidence>
<evidence type="ECO:0000313" key="3">
    <source>
        <dbReference type="Proteomes" id="UP000294257"/>
    </source>
</evidence>
<feature type="transmembrane region" description="Helical" evidence="1">
    <location>
        <begin position="29"/>
        <end position="51"/>
    </location>
</feature>
<dbReference type="EMBL" id="SGWQ01000009">
    <property type="protein sequence ID" value="RZS34334.1"/>
    <property type="molecule type" value="Genomic_DNA"/>
</dbReference>
<organism evidence="2 3">
    <name type="scientific">Herbihabitans rhizosphaerae</name>
    <dbReference type="NCBI Taxonomy" id="1872711"/>
    <lineage>
        <taxon>Bacteria</taxon>
        <taxon>Bacillati</taxon>
        <taxon>Actinomycetota</taxon>
        <taxon>Actinomycetes</taxon>
        <taxon>Pseudonocardiales</taxon>
        <taxon>Pseudonocardiaceae</taxon>
        <taxon>Herbihabitans</taxon>
    </lineage>
</organism>
<evidence type="ECO:0000313" key="2">
    <source>
        <dbReference type="EMBL" id="RZS34334.1"/>
    </source>
</evidence>
<keyword evidence="1" id="KW-0812">Transmembrane</keyword>
<reference evidence="2 3" key="1">
    <citation type="submission" date="2019-02" db="EMBL/GenBank/DDBJ databases">
        <title>Genomic Encyclopedia of Type Strains, Phase IV (KMG-IV): sequencing the most valuable type-strain genomes for metagenomic binning, comparative biology and taxonomic classification.</title>
        <authorList>
            <person name="Goeker M."/>
        </authorList>
    </citation>
    <scope>NUCLEOTIDE SEQUENCE [LARGE SCALE GENOMIC DNA]</scope>
    <source>
        <strain evidence="2 3">DSM 101727</strain>
    </source>
</reference>
<comment type="caution">
    <text evidence="2">The sequence shown here is derived from an EMBL/GenBank/DDBJ whole genome shotgun (WGS) entry which is preliminary data.</text>
</comment>
<feature type="transmembrane region" description="Helical" evidence="1">
    <location>
        <begin position="57"/>
        <end position="75"/>
    </location>
</feature>
<proteinExistence type="predicted"/>